<dbReference type="EMBL" id="JAGGMV010000001">
    <property type="protein sequence ID" value="MBP2200869.1"/>
    <property type="molecule type" value="Genomic_DNA"/>
</dbReference>
<dbReference type="AlphaFoldDB" id="A0A8J7RMC5"/>
<evidence type="ECO:0000259" key="2">
    <source>
        <dbReference type="Pfam" id="PF01970"/>
    </source>
</evidence>
<dbReference type="Proteomes" id="UP000740329">
    <property type="component" value="Unassembled WGS sequence"/>
</dbReference>
<feature type="transmembrane region" description="Helical" evidence="1">
    <location>
        <begin position="147"/>
        <end position="164"/>
    </location>
</feature>
<feature type="transmembrane region" description="Helical" evidence="1">
    <location>
        <begin position="171"/>
        <end position="190"/>
    </location>
</feature>
<feature type="transmembrane region" description="Helical" evidence="1">
    <location>
        <begin position="98"/>
        <end position="127"/>
    </location>
</feature>
<feature type="transmembrane region" description="Helical" evidence="1">
    <location>
        <begin position="196"/>
        <end position="217"/>
    </location>
</feature>
<accession>A0A8J7RMC5</accession>
<evidence type="ECO:0000313" key="3">
    <source>
        <dbReference type="EMBL" id="MBP2200869.1"/>
    </source>
</evidence>
<protein>
    <submittedName>
        <fullName evidence="3">Putative membrane protein</fullName>
    </submittedName>
</protein>
<name>A0A8J7RMC5_METVO</name>
<dbReference type="Pfam" id="PF01970">
    <property type="entry name" value="TctA"/>
    <property type="match status" value="1"/>
</dbReference>
<evidence type="ECO:0000313" key="4">
    <source>
        <dbReference type="Proteomes" id="UP000740329"/>
    </source>
</evidence>
<keyword evidence="1" id="KW-1133">Transmembrane helix</keyword>
<feature type="domain" description="DUF112" evidence="2">
    <location>
        <begin position="9"/>
        <end position="458"/>
    </location>
</feature>
<dbReference type="PANTHER" id="PTHR42204:SF1">
    <property type="entry name" value="INTEGRAL MEMBRANE PROTEIN"/>
    <property type="match status" value="1"/>
</dbReference>
<dbReference type="InterPro" id="IPR002823">
    <property type="entry name" value="DUF112_TM"/>
</dbReference>
<feature type="transmembrane region" description="Helical" evidence="1">
    <location>
        <begin position="456"/>
        <end position="472"/>
    </location>
</feature>
<gene>
    <name evidence="3" type="ORF">J3E07_000267</name>
</gene>
<keyword evidence="1" id="KW-0812">Transmembrane</keyword>
<feature type="transmembrane region" description="Helical" evidence="1">
    <location>
        <begin position="408"/>
        <end position="425"/>
    </location>
</feature>
<feature type="transmembrane region" description="Helical" evidence="1">
    <location>
        <begin position="7"/>
        <end position="29"/>
    </location>
</feature>
<feature type="transmembrane region" description="Helical" evidence="1">
    <location>
        <begin position="431"/>
        <end position="449"/>
    </location>
</feature>
<comment type="caution">
    <text evidence="3">The sequence shown here is derived from an EMBL/GenBank/DDBJ whole genome shotgun (WGS) entry which is preliminary data.</text>
</comment>
<sequence>MYIILFQILGILAGIFCGIITGLCIGIHPNLFLPTIAFLIYEYAIDTNLIIYFLIGWVISHYFINYVPTAYFGIPDSETAVSVNTLQKYVKHGNAHKGIFLSGLGGLLSVLLSSIIILCLFSLVSLFEFISNNNIDIYLIISNVYDGLKNYMGYILTIMLILAISTEKNKLWTAIISICSGLLGVYTLSFNPSFDITLTLVFTGMFGLPILIHNILFGNYGRKSKHNTINKNSKLQNGSNLKFEKRVILNYIYYSLLGTIGGFFRIAIPAFGGSQINYFLAVFLQKVHNIHNLIASGDNKLAPTSLSNDDILTKENQQSKSLENFLVSQGAIVVSNEMLSIWALMIIGVGRSGSAQLIKNLNIDLELFKFLGAMLISTALSFIILLKISKAISKILLKTNGKMNSKKIYRYLLVGILIIIILLTFLSQNMIYNLLIFIISTVLGLLCLYKRVNTSILMSYLIYPTILFYILNF</sequence>
<dbReference type="PANTHER" id="PTHR42204">
    <property type="entry name" value="INTEGRAL MEMBRANE PROTEIN"/>
    <property type="match status" value="1"/>
</dbReference>
<dbReference type="OrthoDB" id="53365at2157"/>
<keyword evidence="1" id="KW-0472">Membrane</keyword>
<reference evidence="3" key="1">
    <citation type="submission" date="2021-03" db="EMBL/GenBank/DDBJ databases">
        <title>Genomic Encyclopedia of Type Strains, Phase IV (KMG-V): Genome sequencing to study the core and pangenomes of soil and plant-associated prokaryotes.</title>
        <authorList>
            <person name="Whitman W."/>
        </authorList>
    </citation>
    <scope>NUCLEOTIDE SEQUENCE</scope>
    <source>
        <strain evidence="3">C4</strain>
    </source>
</reference>
<organism evidence="3 4">
    <name type="scientific">Methanococcus voltae</name>
    <dbReference type="NCBI Taxonomy" id="2188"/>
    <lineage>
        <taxon>Archaea</taxon>
        <taxon>Methanobacteriati</taxon>
        <taxon>Methanobacteriota</taxon>
        <taxon>Methanomada group</taxon>
        <taxon>Methanococci</taxon>
        <taxon>Methanococcales</taxon>
        <taxon>Methanococcaceae</taxon>
        <taxon>Methanococcus</taxon>
    </lineage>
</organism>
<evidence type="ECO:0000256" key="1">
    <source>
        <dbReference type="SAM" id="Phobius"/>
    </source>
</evidence>
<dbReference type="RefSeq" id="WP_209590239.1">
    <property type="nucleotide sequence ID" value="NZ_JAGGMU010000001.1"/>
</dbReference>
<proteinExistence type="predicted"/>
<feature type="transmembrane region" description="Helical" evidence="1">
    <location>
        <begin position="367"/>
        <end position="388"/>
    </location>
</feature>